<dbReference type="PANTHER" id="PTHR37535:SF2">
    <property type="entry name" value="FINGER DOMAIN PROTEIN, PUTATIVE (AFU_ORTHOLOGUE AFUA_6G09300)-RELATED"/>
    <property type="match status" value="1"/>
</dbReference>
<organism evidence="1 2">
    <name type="scientific">[Emmonsia] crescens</name>
    <dbReference type="NCBI Taxonomy" id="73230"/>
    <lineage>
        <taxon>Eukaryota</taxon>
        <taxon>Fungi</taxon>
        <taxon>Dikarya</taxon>
        <taxon>Ascomycota</taxon>
        <taxon>Pezizomycotina</taxon>
        <taxon>Eurotiomycetes</taxon>
        <taxon>Eurotiomycetidae</taxon>
        <taxon>Onygenales</taxon>
        <taxon>Ajellomycetaceae</taxon>
        <taxon>Emergomyces</taxon>
    </lineage>
</organism>
<sequence length="147" mass="16748">MDGQVRTLWDQHMTTATLDSQLKSASEIHGWCNTVYSHQFHYGGGQMLDKSRFVSSAQKNVIMNHSSNRTFIEFYCPRCHAGLQEVMCVTRMSQWIDPRRTSHLTDAEKASAERGAELQAAICTRERLIDLQECNPDPMLVSLLQQS</sequence>
<gene>
    <name evidence="1" type="ORF">EMCG_06270</name>
</gene>
<accession>A0A0G2IC04</accession>
<dbReference type="Pfam" id="PF11917">
    <property type="entry name" value="DUF3435"/>
    <property type="match status" value="1"/>
</dbReference>
<dbReference type="AlphaFoldDB" id="A0A0G2IC04"/>
<evidence type="ECO:0000313" key="2">
    <source>
        <dbReference type="Proteomes" id="UP000034164"/>
    </source>
</evidence>
<protein>
    <submittedName>
        <fullName evidence="1">Uncharacterized protein</fullName>
    </submittedName>
</protein>
<dbReference type="OrthoDB" id="4206656at2759"/>
<dbReference type="Proteomes" id="UP000034164">
    <property type="component" value="Unassembled WGS sequence"/>
</dbReference>
<comment type="caution">
    <text evidence="1">The sequence shown here is derived from an EMBL/GenBank/DDBJ whole genome shotgun (WGS) entry which is preliminary data.</text>
</comment>
<dbReference type="InterPro" id="IPR021842">
    <property type="entry name" value="DUF3435"/>
</dbReference>
<name>A0A0G2IC04_9EURO</name>
<reference evidence="2" key="1">
    <citation type="journal article" date="2015" name="PLoS Genet.">
        <title>The dynamic genome and transcriptome of the human fungal pathogen Blastomyces and close relative Emmonsia.</title>
        <authorList>
            <person name="Munoz J.F."/>
            <person name="Gauthier G.M."/>
            <person name="Desjardins C.A."/>
            <person name="Gallo J.E."/>
            <person name="Holder J."/>
            <person name="Sullivan T.D."/>
            <person name="Marty A.J."/>
            <person name="Carmen J.C."/>
            <person name="Chen Z."/>
            <person name="Ding L."/>
            <person name="Gujja S."/>
            <person name="Magrini V."/>
            <person name="Misas E."/>
            <person name="Mitreva M."/>
            <person name="Priest M."/>
            <person name="Saif S."/>
            <person name="Whiston E.A."/>
            <person name="Young S."/>
            <person name="Zeng Q."/>
            <person name="Goldman W.E."/>
            <person name="Mardis E.R."/>
            <person name="Taylor J.W."/>
            <person name="McEwen J.G."/>
            <person name="Clay O.K."/>
            <person name="Klein B.S."/>
            <person name="Cuomo C.A."/>
        </authorList>
    </citation>
    <scope>NUCLEOTIDE SEQUENCE [LARGE SCALE GENOMIC DNA]</scope>
    <source>
        <strain evidence="2">UAMH 3008</strain>
    </source>
</reference>
<dbReference type="PANTHER" id="PTHR37535">
    <property type="entry name" value="FLUG DOMAIN PROTEIN"/>
    <property type="match status" value="1"/>
</dbReference>
<proteinExistence type="predicted"/>
<dbReference type="EMBL" id="LCZI01000155">
    <property type="protein sequence ID" value="KKZ68058.1"/>
    <property type="molecule type" value="Genomic_DNA"/>
</dbReference>
<dbReference type="VEuPathDB" id="FungiDB:EMCG_06270"/>
<evidence type="ECO:0000313" key="1">
    <source>
        <dbReference type="EMBL" id="KKZ68058.1"/>
    </source>
</evidence>